<protein>
    <submittedName>
        <fullName evidence="2">Integral membrane protein</fullName>
    </submittedName>
</protein>
<sequence>MPVTAPESNEQPDERQPSGYHPAFLAYPFVYIACSVPLVVGRITALQGIDLGIPYFAFAGSVLALNGLFNSILWTTTILFSAPQDAHNAGLDRFAFMRTPIREFGNTVIISGPASRRVPIWEITPGSRRKQWWWWQHGGQRGWGRSYASMHDMPIARSVEVPAHESQNLAEGPHIQMDVVTAVRSEQVEDAGIK</sequence>
<dbReference type="AlphaFoldDB" id="A0A9P6I7H8"/>
<feature type="transmembrane region" description="Helical" evidence="1">
    <location>
        <begin position="20"/>
        <end position="40"/>
    </location>
</feature>
<keyword evidence="1" id="KW-0812">Transmembrane</keyword>
<keyword evidence="3" id="KW-1185">Reference proteome</keyword>
<organism evidence="2 3">
    <name type="scientific">Colletotrichum karsti</name>
    <dbReference type="NCBI Taxonomy" id="1095194"/>
    <lineage>
        <taxon>Eukaryota</taxon>
        <taxon>Fungi</taxon>
        <taxon>Dikarya</taxon>
        <taxon>Ascomycota</taxon>
        <taxon>Pezizomycotina</taxon>
        <taxon>Sordariomycetes</taxon>
        <taxon>Hypocreomycetidae</taxon>
        <taxon>Glomerellales</taxon>
        <taxon>Glomerellaceae</taxon>
        <taxon>Colletotrichum</taxon>
        <taxon>Colletotrichum boninense species complex</taxon>
    </lineage>
</organism>
<gene>
    <name evidence="2" type="ORF">CkaCkLH20_03593</name>
</gene>
<comment type="caution">
    <text evidence="2">The sequence shown here is derived from an EMBL/GenBank/DDBJ whole genome shotgun (WGS) entry which is preliminary data.</text>
</comment>
<reference evidence="2" key="1">
    <citation type="submission" date="2020-03" db="EMBL/GenBank/DDBJ databases">
        <authorList>
            <person name="He L."/>
        </authorList>
    </citation>
    <scope>NUCLEOTIDE SEQUENCE</scope>
    <source>
        <strain evidence="2">CkLH20</strain>
    </source>
</reference>
<reference evidence="2" key="2">
    <citation type="submission" date="2020-11" db="EMBL/GenBank/DDBJ databases">
        <title>Whole genome sequencing of Colletotrichum sp.</title>
        <authorList>
            <person name="Li H."/>
        </authorList>
    </citation>
    <scope>NUCLEOTIDE SEQUENCE</scope>
    <source>
        <strain evidence="2">CkLH20</strain>
    </source>
</reference>
<feature type="transmembrane region" description="Helical" evidence="1">
    <location>
        <begin position="52"/>
        <end position="74"/>
    </location>
</feature>
<dbReference type="OrthoDB" id="100006at2759"/>
<proteinExistence type="predicted"/>
<accession>A0A9P6I7H8</accession>
<dbReference type="GeneID" id="62159386"/>
<dbReference type="Proteomes" id="UP000781932">
    <property type="component" value="Unassembled WGS sequence"/>
</dbReference>
<keyword evidence="1" id="KW-1133">Transmembrane helix</keyword>
<keyword evidence="1" id="KW-0472">Membrane</keyword>
<evidence type="ECO:0000313" key="2">
    <source>
        <dbReference type="EMBL" id="KAF9878693.1"/>
    </source>
</evidence>
<name>A0A9P6I7H8_9PEZI</name>
<evidence type="ECO:0000313" key="3">
    <source>
        <dbReference type="Proteomes" id="UP000781932"/>
    </source>
</evidence>
<dbReference type="EMBL" id="JAATWM020000009">
    <property type="protein sequence ID" value="KAF9878693.1"/>
    <property type="molecule type" value="Genomic_DNA"/>
</dbReference>
<evidence type="ECO:0000256" key="1">
    <source>
        <dbReference type="SAM" id="Phobius"/>
    </source>
</evidence>
<dbReference type="RefSeq" id="XP_038748154.1">
    <property type="nucleotide sequence ID" value="XM_038886312.1"/>
</dbReference>